<dbReference type="Proteomes" id="UP000299102">
    <property type="component" value="Unassembled WGS sequence"/>
</dbReference>
<evidence type="ECO:0000313" key="2">
    <source>
        <dbReference type="EMBL" id="GBP36692.1"/>
    </source>
</evidence>
<organism evidence="2 3">
    <name type="scientific">Eumeta variegata</name>
    <name type="common">Bagworm moth</name>
    <name type="synonym">Eumeta japonica</name>
    <dbReference type="NCBI Taxonomy" id="151549"/>
    <lineage>
        <taxon>Eukaryota</taxon>
        <taxon>Metazoa</taxon>
        <taxon>Ecdysozoa</taxon>
        <taxon>Arthropoda</taxon>
        <taxon>Hexapoda</taxon>
        <taxon>Insecta</taxon>
        <taxon>Pterygota</taxon>
        <taxon>Neoptera</taxon>
        <taxon>Endopterygota</taxon>
        <taxon>Lepidoptera</taxon>
        <taxon>Glossata</taxon>
        <taxon>Ditrysia</taxon>
        <taxon>Tineoidea</taxon>
        <taxon>Psychidae</taxon>
        <taxon>Oiketicinae</taxon>
        <taxon>Eumeta</taxon>
    </lineage>
</organism>
<evidence type="ECO:0000256" key="1">
    <source>
        <dbReference type="SAM" id="MobiDB-lite"/>
    </source>
</evidence>
<accession>A0A4C1VEK8</accession>
<gene>
    <name evidence="2" type="ORF">EVAR_35278_1</name>
</gene>
<sequence>MKYYFNRSRATSSTSHKKRKKPTPKGLLDIDVLCKCVPTPPPSTGGASAVDPVFAPPRPPAPLTRDLLSVTISRRRARAGTNGPKKR</sequence>
<protein>
    <submittedName>
        <fullName evidence="2">Uncharacterized protein</fullName>
    </submittedName>
</protein>
<comment type="caution">
    <text evidence="2">The sequence shown here is derived from an EMBL/GenBank/DDBJ whole genome shotgun (WGS) entry which is preliminary data.</text>
</comment>
<dbReference type="EMBL" id="BGZK01000321">
    <property type="protein sequence ID" value="GBP36692.1"/>
    <property type="molecule type" value="Genomic_DNA"/>
</dbReference>
<evidence type="ECO:0000313" key="3">
    <source>
        <dbReference type="Proteomes" id="UP000299102"/>
    </source>
</evidence>
<feature type="region of interest" description="Disordered" evidence="1">
    <location>
        <begin position="42"/>
        <end position="67"/>
    </location>
</feature>
<reference evidence="2 3" key="1">
    <citation type="journal article" date="2019" name="Commun. Biol.">
        <title>The bagworm genome reveals a unique fibroin gene that provides high tensile strength.</title>
        <authorList>
            <person name="Kono N."/>
            <person name="Nakamura H."/>
            <person name="Ohtoshi R."/>
            <person name="Tomita M."/>
            <person name="Numata K."/>
            <person name="Arakawa K."/>
        </authorList>
    </citation>
    <scope>NUCLEOTIDE SEQUENCE [LARGE SCALE GENOMIC DNA]</scope>
</reference>
<keyword evidence="3" id="KW-1185">Reference proteome</keyword>
<dbReference type="AlphaFoldDB" id="A0A4C1VEK8"/>
<name>A0A4C1VEK8_EUMVA</name>
<proteinExistence type="predicted"/>
<feature type="region of interest" description="Disordered" evidence="1">
    <location>
        <begin position="1"/>
        <end position="25"/>
    </location>
</feature>